<dbReference type="EMBL" id="JABSND010000075">
    <property type="protein sequence ID" value="KAI6299125.1"/>
    <property type="molecule type" value="Genomic_DNA"/>
</dbReference>
<gene>
    <name evidence="1" type="ORF">MCOR33_004890</name>
</gene>
<keyword evidence="2" id="KW-1185">Reference proteome</keyword>
<name>A0ABQ8NQ06_PYRGI</name>
<comment type="caution">
    <text evidence="1">The sequence shown here is derived from an EMBL/GenBank/DDBJ whole genome shotgun (WGS) entry which is preliminary data.</text>
</comment>
<sequence>MVPINLLYTLLPKNASATANPLFRMSPTDKDRLNDLCAWRLTGYDEFGQRPLNANDGWASSTRHKKNHRMATALIHLMEISRKTLRHLWEFSSPWSDYIRVYRVWYVHENHRLADTTVEMFAREAGTDWVNISVSIVGRCHEHDWDKQPFSGCIKTESSWVARGTFDDFLPRRRIIPCWKQTTSTITEGVDGARHQMTLNEDCLMAIFPGAGM</sequence>
<proteinExistence type="predicted"/>
<evidence type="ECO:0000313" key="2">
    <source>
        <dbReference type="Proteomes" id="UP001059893"/>
    </source>
</evidence>
<organism evidence="1 2">
    <name type="scientific">Pyricularia grisea</name>
    <name type="common">Crabgrass-specific blast fungus</name>
    <name type="synonym">Magnaporthe grisea</name>
    <dbReference type="NCBI Taxonomy" id="148305"/>
    <lineage>
        <taxon>Eukaryota</taxon>
        <taxon>Fungi</taxon>
        <taxon>Dikarya</taxon>
        <taxon>Ascomycota</taxon>
        <taxon>Pezizomycotina</taxon>
        <taxon>Sordariomycetes</taxon>
        <taxon>Sordariomycetidae</taxon>
        <taxon>Magnaporthales</taxon>
        <taxon>Pyriculariaceae</taxon>
        <taxon>Pyricularia</taxon>
    </lineage>
</organism>
<evidence type="ECO:0000313" key="1">
    <source>
        <dbReference type="EMBL" id="KAI6299125.1"/>
    </source>
</evidence>
<accession>A0ABQ8NQ06</accession>
<protein>
    <submittedName>
        <fullName evidence="1">Uncharacterized protein</fullName>
    </submittedName>
</protein>
<reference evidence="1" key="1">
    <citation type="submission" date="2021-01" db="EMBL/GenBank/DDBJ databases">
        <title>Deciphering the adaptive evolutionary patterns associated with biogeogrpahic diversity in the finger millet blast pathogen Magnaporthe oryzae in Eastern Africa.</title>
        <authorList>
            <person name="Onyema G."/>
            <person name="Shittu T.A."/>
            <person name="Dodsworth S."/>
            <person name="Devilliers S."/>
            <person name="Muthumeenakshi S."/>
            <person name="Sreenivasaprasad S."/>
        </authorList>
    </citation>
    <scope>NUCLEOTIDE SEQUENCE</scope>
    <source>
        <strain evidence="1">D15/s37</strain>
    </source>
</reference>
<dbReference type="Proteomes" id="UP001059893">
    <property type="component" value="Unassembled WGS sequence"/>
</dbReference>